<dbReference type="EMBL" id="JAVFWL010000004">
    <property type="protein sequence ID" value="KAK6747614.1"/>
    <property type="molecule type" value="Genomic_DNA"/>
</dbReference>
<gene>
    <name evidence="1" type="primary">Necator_chrIV.g13963</name>
    <name evidence="1" type="ORF">RB195_000670</name>
</gene>
<sequence>MISHMEAVELYNMKCECYKVLLSSYTGGLFMYEDWNKLFGRRRIDESNWSRLLLDPRSCTSKAMYLSNQHHPTDVVVFSATPSLTDQKYRCCQIPP</sequence>
<evidence type="ECO:0000313" key="2">
    <source>
        <dbReference type="Proteomes" id="UP001303046"/>
    </source>
</evidence>
<accession>A0ABR1DAU3</accession>
<organism evidence="1 2">
    <name type="scientific">Necator americanus</name>
    <name type="common">Human hookworm</name>
    <dbReference type="NCBI Taxonomy" id="51031"/>
    <lineage>
        <taxon>Eukaryota</taxon>
        <taxon>Metazoa</taxon>
        <taxon>Ecdysozoa</taxon>
        <taxon>Nematoda</taxon>
        <taxon>Chromadorea</taxon>
        <taxon>Rhabditida</taxon>
        <taxon>Rhabditina</taxon>
        <taxon>Rhabditomorpha</taxon>
        <taxon>Strongyloidea</taxon>
        <taxon>Ancylostomatidae</taxon>
        <taxon>Bunostominae</taxon>
        <taxon>Necator</taxon>
    </lineage>
</organism>
<keyword evidence="2" id="KW-1185">Reference proteome</keyword>
<proteinExistence type="predicted"/>
<reference evidence="1 2" key="1">
    <citation type="submission" date="2023-08" db="EMBL/GenBank/DDBJ databases">
        <title>A Necator americanus chromosomal reference genome.</title>
        <authorList>
            <person name="Ilik V."/>
            <person name="Petrzelkova K.J."/>
            <person name="Pardy F."/>
            <person name="Fuh T."/>
            <person name="Niatou-Singa F.S."/>
            <person name="Gouil Q."/>
            <person name="Baker L."/>
            <person name="Ritchie M.E."/>
            <person name="Jex A.R."/>
            <person name="Gazzola D."/>
            <person name="Li H."/>
            <person name="Toshio Fujiwara R."/>
            <person name="Zhan B."/>
            <person name="Aroian R.V."/>
            <person name="Pafco B."/>
            <person name="Schwarz E.M."/>
        </authorList>
    </citation>
    <scope>NUCLEOTIDE SEQUENCE [LARGE SCALE GENOMIC DNA]</scope>
    <source>
        <strain evidence="1 2">Aroian</strain>
        <tissue evidence="1">Whole animal</tissue>
    </source>
</reference>
<comment type="caution">
    <text evidence="1">The sequence shown here is derived from an EMBL/GenBank/DDBJ whole genome shotgun (WGS) entry which is preliminary data.</text>
</comment>
<name>A0ABR1DAU3_NECAM</name>
<evidence type="ECO:0000313" key="1">
    <source>
        <dbReference type="EMBL" id="KAK6747614.1"/>
    </source>
</evidence>
<protein>
    <submittedName>
        <fullName evidence="1">Uncharacterized protein</fullName>
    </submittedName>
</protein>
<dbReference type="Proteomes" id="UP001303046">
    <property type="component" value="Unassembled WGS sequence"/>
</dbReference>